<evidence type="ECO:0000256" key="4">
    <source>
        <dbReference type="ARBA" id="ARBA00022729"/>
    </source>
</evidence>
<keyword evidence="3 9" id="KW-0808">Transferase</keyword>
<feature type="transmembrane region" description="Helical" evidence="7">
    <location>
        <begin position="28"/>
        <end position="46"/>
    </location>
</feature>
<feature type="domain" description="AlgX/AlgJ SGNH hydrolase-like" evidence="8">
    <location>
        <begin position="121"/>
        <end position="302"/>
    </location>
</feature>
<evidence type="ECO:0000256" key="2">
    <source>
        <dbReference type="ARBA" id="ARBA00005182"/>
    </source>
</evidence>
<reference evidence="9 10" key="1">
    <citation type="submission" date="2016-12" db="EMBL/GenBank/DDBJ databases">
        <authorList>
            <person name="Song W.-J."/>
            <person name="Kurnit D.M."/>
        </authorList>
    </citation>
    <scope>NUCLEOTIDE SEQUENCE [LARGE SCALE GENOMIC DNA]</scope>
    <source>
        <strain evidence="9 10">DSM 19599</strain>
    </source>
</reference>
<keyword evidence="6" id="KW-0016">Alginate biosynthesis</keyword>
<dbReference type="Proteomes" id="UP000186406">
    <property type="component" value="Unassembled WGS sequence"/>
</dbReference>
<evidence type="ECO:0000256" key="7">
    <source>
        <dbReference type="SAM" id="Phobius"/>
    </source>
</evidence>
<dbReference type="UniPathway" id="UPA00286"/>
<proteinExistence type="predicted"/>
<dbReference type="STRING" id="1123029.SAMN02745172_03579"/>
<sequence>MSTTVAKPPRSEQSPAGRSWLADLGRRCVVAGFVAALMVPGLAIAISPNFRSAVGNVLINFSTAGQQREIVRNTTPLWTGAADLYGHLLYRLGTSPNLAIGVLGKDDFIFLGDFYNDSFSQSIHRQALSREAATAWAETLAAERDWLARRGIPMLFVVGPTTGTIYPDKLPDWAQTELSRPSSFDEVLSVGREKGLNLPLVDVRRDLIDARSRADTYSRLNSHWNDFGAWVAWQRVAGELGARLKAFKPFGVDDLTRVVTLQGAGHSEFARLLGLDGLPNPWNTYELSQPFPEMEIEDAAGNVSKESARAETGLLDMPRKTRVADAPTRARALIVRDSMGNGLSPFLQASFSETVQIDHHVTYARIKDVNLVGAAERYKPDVVIYVMTERLFEEPLGDLDFWRAANLFDEGDAAADLTWRAGGESHGLKADGDTRLQAPLAFTAAPPAGTAASAWVLRVDAGAAFPGTVRLDFTAGGVARSIGQTFRLGENPMFFRLPGDVDPASLRLVSTGKGVVDVRGATLRPVTNNAAGL</sequence>
<dbReference type="AlphaFoldDB" id="A0A1M7ZPW7"/>
<dbReference type="RefSeq" id="WP_073631240.1">
    <property type="nucleotide sequence ID" value="NZ_FRXO01000009.1"/>
</dbReference>
<keyword evidence="9" id="KW-0378">Hydrolase</keyword>
<dbReference type="GO" id="GO:0042597">
    <property type="term" value="C:periplasmic space"/>
    <property type="evidence" value="ECO:0007669"/>
    <property type="project" value="UniProtKB-SubCell"/>
</dbReference>
<comment type="subcellular location">
    <subcellularLocation>
        <location evidence="1">Periplasm</location>
    </subcellularLocation>
</comment>
<keyword evidence="7" id="KW-1133">Transmembrane helix</keyword>
<evidence type="ECO:0000313" key="9">
    <source>
        <dbReference type="EMBL" id="SHO66917.1"/>
    </source>
</evidence>
<dbReference type="OrthoDB" id="175771at2"/>
<gene>
    <name evidence="9" type="ORF">SAMN02745172_03579</name>
</gene>
<accession>A0A1M7ZPW7</accession>
<keyword evidence="7" id="KW-0472">Membrane</keyword>
<evidence type="ECO:0000256" key="6">
    <source>
        <dbReference type="ARBA" id="ARBA00022841"/>
    </source>
</evidence>
<dbReference type="GO" id="GO:0016787">
    <property type="term" value="F:hydrolase activity"/>
    <property type="evidence" value="ECO:0007669"/>
    <property type="project" value="UniProtKB-KW"/>
</dbReference>
<keyword evidence="5" id="KW-0574">Periplasm</keyword>
<evidence type="ECO:0000313" key="10">
    <source>
        <dbReference type="Proteomes" id="UP000186406"/>
    </source>
</evidence>
<dbReference type="GO" id="GO:0016740">
    <property type="term" value="F:transferase activity"/>
    <property type="evidence" value="ECO:0007669"/>
    <property type="project" value="UniProtKB-KW"/>
</dbReference>
<organism evidence="9 10">
    <name type="scientific">Pseudoxanthobacter soli DSM 19599</name>
    <dbReference type="NCBI Taxonomy" id="1123029"/>
    <lineage>
        <taxon>Bacteria</taxon>
        <taxon>Pseudomonadati</taxon>
        <taxon>Pseudomonadota</taxon>
        <taxon>Alphaproteobacteria</taxon>
        <taxon>Hyphomicrobiales</taxon>
        <taxon>Segnochrobactraceae</taxon>
        <taxon>Pseudoxanthobacter</taxon>
    </lineage>
</organism>
<evidence type="ECO:0000256" key="1">
    <source>
        <dbReference type="ARBA" id="ARBA00004418"/>
    </source>
</evidence>
<keyword evidence="10" id="KW-1185">Reference proteome</keyword>
<keyword evidence="4" id="KW-0732">Signal</keyword>
<dbReference type="InterPro" id="IPR031811">
    <property type="entry name" value="ALGX/ALGJ_SGNH-like"/>
</dbReference>
<keyword evidence="7" id="KW-0812">Transmembrane</keyword>
<dbReference type="GO" id="GO:0042121">
    <property type="term" value="P:alginic acid biosynthetic process"/>
    <property type="evidence" value="ECO:0007669"/>
    <property type="project" value="UniProtKB-UniPathway"/>
</dbReference>
<dbReference type="EMBL" id="FRXO01000009">
    <property type="protein sequence ID" value="SHO66917.1"/>
    <property type="molecule type" value="Genomic_DNA"/>
</dbReference>
<comment type="pathway">
    <text evidence="2">Glycan biosynthesis; alginate biosynthesis.</text>
</comment>
<protein>
    <submittedName>
        <fullName evidence="9">SGNH hydrolase-like domain-containing protein, acetyltransferase AlgX</fullName>
    </submittedName>
</protein>
<evidence type="ECO:0000259" key="8">
    <source>
        <dbReference type="Pfam" id="PF16822"/>
    </source>
</evidence>
<dbReference type="Pfam" id="PF16822">
    <property type="entry name" value="ALGX"/>
    <property type="match status" value="1"/>
</dbReference>
<evidence type="ECO:0000256" key="3">
    <source>
        <dbReference type="ARBA" id="ARBA00022679"/>
    </source>
</evidence>
<evidence type="ECO:0000256" key="5">
    <source>
        <dbReference type="ARBA" id="ARBA00022764"/>
    </source>
</evidence>
<name>A0A1M7ZPW7_9HYPH</name>